<accession>A0A256FVS2</accession>
<proteinExistence type="predicted"/>
<gene>
    <name evidence="2" type="ORF">CEV31_2302</name>
</gene>
<evidence type="ECO:0000256" key="1">
    <source>
        <dbReference type="SAM" id="Phobius"/>
    </source>
</evidence>
<reference evidence="2 3" key="1">
    <citation type="submission" date="2017-07" db="EMBL/GenBank/DDBJ databases">
        <title>Phylogenetic study on the rhizospheric bacterium Ochrobactrum sp. A44.</title>
        <authorList>
            <person name="Krzyzanowska D.M."/>
            <person name="Ossowicki A."/>
            <person name="Rajewska M."/>
            <person name="Maciag T."/>
            <person name="Kaczynski Z."/>
            <person name="Czerwicka M."/>
            <person name="Jafra S."/>
        </authorList>
    </citation>
    <scope>NUCLEOTIDE SEQUENCE [LARGE SCALE GENOMIC DNA]</scope>
    <source>
        <strain evidence="2 3">DSM 7216</strain>
    </source>
</reference>
<evidence type="ECO:0000313" key="3">
    <source>
        <dbReference type="Proteomes" id="UP000215590"/>
    </source>
</evidence>
<keyword evidence="3" id="KW-1185">Reference proteome</keyword>
<feature type="transmembrane region" description="Helical" evidence="1">
    <location>
        <begin position="42"/>
        <end position="60"/>
    </location>
</feature>
<feature type="transmembrane region" description="Helical" evidence="1">
    <location>
        <begin position="12"/>
        <end position="36"/>
    </location>
</feature>
<dbReference type="EMBL" id="NNRJ01000019">
    <property type="protein sequence ID" value="OYR18962.1"/>
    <property type="molecule type" value="Genomic_DNA"/>
</dbReference>
<protein>
    <submittedName>
        <fullName evidence="2">Putative membrane protein</fullName>
    </submittedName>
</protein>
<dbReference type="AlphaFoldDB" id="A0A256FVS2"/>
<comment type="caution">
    <text evidence="2">The sequence shown here is derived from an EMBL/GenBank/DDBJ whole genome shotgun (WGS) entry which is preliminary data.</text>
</comment>
<keyword evidence="1" id="KW-0812">Transmembrane</keyword>
<sequence>MQGAAPDRPKRLGFLFCLLAVTLSTDLTEGNMFFIVVIEQEIALLTVGAAIALAICFWIWRTA</sequence>
<organism evidence="2 3">
    <name type="scientific">Brucella thiophenivorans</name>
    <dbReference type="NCBI Taxonomy" id="571255"/>
    <lineage>
        <taxon>Bacteria</taxon>
        <taxon>Pseudomonadati</taxon>
        <taxon>Pseudomonadota</taxon>
        <taxon>Alphaproteobacteria</taxon>
        <taxon>Hyphomicrobiales</taxon>
        <taxon>Brucellaceae</taxon>
        <taxon>Brucella/Ochrobactrum group</taxon>
        <taxon>Brucella</taxon>
    </lineage>
</organism>
<keyword evidence="1" id="KW-0472">Membrane</keyword>
<dbReference type="Proteomes" id="UP000215590">
    <property type="component" value="Unassembled WGS sequence"/>
</dbReference>
<evidence type="ECO:0000313" key="2">
    <source>
        <dbReference type="EMBL" id="OYR18962.1"/>
    </source>
</evidence>
<keyword evidence="1" id="KW-1133">Transmembrane helix</keyword>
<name>A0A256FVS2_9HYPH</name>